<name>A0A0A8YMN6_ARUDO</name>
<accession>A0A0A8YMN6</accession>
<proteinExistence type="predicted"/>
<dbReference type="EMBL" id="GBRH01269996">
    <property type="protein sequence ID" value="JAD27899.1"/>
    <property type="molecule type" value="Transcribed_RNA"/>
</dbReference>
<sequence>MGGSMRADARKPNQKQSTNFS</sequence>
<evidence type="ECO:0000313" key="1">
    <source>
        <dbReference type="EMBL" id="JAD27899.1"/>
    </source>
</evidence>
<reference evidence="1" key="2">
    <citation type="journal article" date="2015" name="Data Brief">
        <title>Shoot transcriptome of the giant reed, Arundo donax.</title>
        <authorList>
            <person name="Barrero R.A."/>
            <person name="Guerrero F.D."/>
            <person name="Moolhuijzen P."/>
            <person name="Goolsby J.A."/>
            <person name="Tidwell J."/>
            <person name="Bellgard S.E."/>
            <person name="Bellgard M.I."/>
        </authorList>
    </citation>
    <scope>NUCLEOTIDE SEQUENCE</scope>
    <source>
        <tissue evidence="1">Shoot tissue taken approximately 20 cm above the soil surface</tissue>
    </source>
</reference>
<reference evidence="1" key="1">
    <citation type="submission" date="2014-09" db="EMBL/GenBank/DDBJ databases">
        <authorList>
            <person name="Magalhaes I.L.F."/>
            <person name="Oliveira U."/>
            <person name="Santos F.R."/>
            <person name="Vidigal T.H.D.A."/>
            <person name="Brescovit A.D."/>
            <person name="Santos A.J."/>
        </authorList>
    </citation>
    <scope>NUCLEOTIDE SEQUENCE</scope>
    <source>
        <tissue evidence="1">Shoot tissue taken approximately 20 cm above the soil surface</tissue>
    </source>
</reference>
<dbReference type="AlphaFoldDB" id="A0A0A8YMN6"/>
<protein>
    <submittedName>
        <fullName evidence="1">Uncharacterized protein</fullName>
    </submittedName>
</protein>
<organism evidence="1">
    <name type="scientific">Arundo donax</name>
    <name type="common">Giant reed</name>
    <name type="synonym">Donax arundinaceus</name>
    <dbReference type="NCBI Taxonomy" id="35708"/>
    <lineage>
        <taxon>Eukaryota</taxon>
        <taxon>Viridiplantae</taxon>
        <taxon>Streptophyta</taxon>
        <taxon>Embryophyta</taxon>
        <taxon>Tracheophyta</taxon>
        <taxon>Spermatophyta</taxon>
        <taxon>Magnoliopsida</taxon>
        <taxon>Liliopsida</taxon>
        <taxon>Poales</taxon>
        <taxon>Poaceae</taxon>
        <taxon>PACMAD clade</taxon>
        <taxon>Arundinoideae</taxon>
        <taxon>Arundineae</taxon>
        <taxon>Arundo</taxon>
    </lineage>
</organism>